<keyword evidence="1" id="KW-0732">Signal</keyword>
<reference evidence="3" key="1">
    <citation type="journal article" date="2019" name="Int. J. Syst. Evol. Microbiol.">
        <title>The Global Catalogue of Microorganisms (GCM) 10K type strain sequencing project: providing services to taxonomists for standard genome sequencing and annotation.</title>
        <authorList>
            <consortium name="The Broad Institute Genomics Platform"/>
            <consortium name="The Broad Institute Genome Sequencing Center for Infectious Disease"/>
            <person name="Wu L."/>
            <person name="Ma J."/>
        </authorList>
    </citation>
    <scope>NUCLEOTIDE SEQUENCE [LARGE SCALE GENOMIC DNA]</scope>
    <source>
        <strain evidence="3">JCM 12607</strain>
    </source>
</reference>
<comment type="caution">
    <text evidence="2">The sequence shown here is derived from an EMBL/GenBank/DDBJ whole genome shotgun (WGS) entry which is preliminary data.</text>
</comment>
<keyword evidence="3" id="KW-1185">Reference proteome</keyword>
<sequence>MHGPTRTAATVAAGVVMALALALTGAGAAATIATASAAAASETGAQGWDVSGSFDTRQECVTAGDAGLADGSWAQYRCVLFEARWDLMTPA</sequence>
<evidence type="ECO:0000313" key="2">
    <source>
        <dbReference type="EMBL" id="MFD0629109.1"/>
    </source>
</evidence>
<feature type="chain" id="PRO_5045889825" evidence="1">
    <location>
        <begin position="29"/>
        <end position="91"/>
    </location>
</feature>
<gene>
    <name evidence="2" type="ORF">ACFQ2K_47335</name>
</gene>
<organism evidence="2 3">
    <name type="scientific">Streptomyces sanglieri</name>
    <dbReference type="NCBI Taxonomy" id="193460"/>
    <lineage>
        <taxon>Bacteria</taxon>
        <taxon>Bacillati</taxon>
        <taxon>Actinomycetota</taxon>
        <taxon>Actinomycetes</taxon>
        <taxon>Kitasatosporales</taxon>
        <taxon>Streptomycetaceae</taxon>
        <taxon>Streptomyces</taxon>
    </lineage>
</organism>
<dbReference type="EMBL" id="JBHTGL010000008">
    <property type="protein sequence ID" value="MFD0629109.1"/>
    <property type="molecule type" value="Genomic_DNA"/>
</dbReference>
<protein>
    <submittedName>
        <fullName evidence="2">Uncharacterized protein</fullName>
    </submittedName>
</protein>
<dbReference type="Proteomes" id="UP001596915">
    <property type="component" value="Unassembled WGS sequence"/>
</dbReference>
<name>A0ABW2X612_9ACTN</name>
<proteinExistence type="predicted"/>
<feature type="signal peptide" evidence="1">
    <location>
        <begin position="1"/>
        <end position="28"/>
    </location>
</feature>
<accession>A0ABW2X612</accession>
<evidence type="ECO:0000313" key="3">
    <source>
        <dbReference type="Proteomes" id="UP001596915"/>
    </source>
</evidence>
<evidence type="ECO:0000256" key="1">
    <source>
        <dbReference type="SAM" id="SignalP"/>
    </source>
</evidence>